<comment type="caution">
    <text evidence="1">The sequence shown here is derived from an EMBL/GenBank/DDBJ whole genome shotgun (WGS) entry which is preliminary data.</text>
</comment>
<dbReference type="Gene3D" id="3.30.420.40">
    <property type="match status" value="2"/>
</dbReference>
<dbReference type="EMBL" id="JAQGDS010000002">
    <property type="protein sequence ID" value="KAJ6262976.1"/>
    <property type="molecule type" value="Genomic_DNA"/>
</dbReference>
<keyword evidence="1" id="KW-0346">Stress response</keyword>
<dbReference type="PANTHER" id="PTHR14187">
    <property type="entry name" value="ALPHA KINASE/ELONGATION FACTOR 2 KINASE"/>
    <property type="match status" value="1"/>
</dbReference>
<keyword evidence="2" id="KW-1185">Reference proteome</keyword>
<proteinExistence type="predicted"/>
<accession>A0AAD6NKQ3</accession>
<evidence type="ECO:0000313" key="1">
    <source>
        <dbReference type="EMBL" id="KAJ6262976.1"/>
    </source>
</evidence>
<organism evidence="1 2">
    <name type="scientific">Drechslerella dactyloides</name>
    <name type="common">Nematode-trapping fungus</name>
    <name type="synonym">Arthrobotrys dactyloides</name>
    <dbReference type="NCBI Taxonomy" id="74499"/>
    <lineage>
        <taxon>Eukaryota</taxon>
        <taxon>Fungi</taxon>
        <taxon>Dikarya</taxon>
        <taxon>Ascomycota</taxon>
        <taxon>Pezizomycotina</taxon>
        <taxon>Orbiliomycetes</taxon>
        <taxon>Orbiliales</taxon>
        <taxon>Orbiliaceae</taxon>
        <taxon>Drechslerella</taxon>
    </lineage>
</organism>
<gene>
    <name evidence="1" type="ORF">Dda_1534</name>
</gene>
<protein>
    <submittedName>
        <fullName evidence="1">Heat shock protein</fullName>
    </submittedName>
</protein>
<dbReference type="Proteomes" id="UP001221413">
    <property type="component" value="Unassembled WGS sequence"/>
</dbReference>
<dbReference type="InterPro" id="IPR043129">
    <property type="entry name" value="ATPase_NBD"/>
</dbReference>
<dbReference type="CDD" id="cd10170">
    <property type="entry name" value="ASKHA_NBD_HSP70"/>
    <property type="match status" value="1"/>
</dbReference>
<sequence>MSGEGSGASSGQRHRLLVGVDFGTTYTGVAYCLSSNNSLSEIETITTWPGSGGSIEKVPTELAYISSHGLKWGSEASGSHYSRGINGHPEIYGRFKLLLDPSICRDVYNGPDCGRGIAAHIPLPASKTAMQLCTDYLRQLYGHIMNNILKKRMPDTLASTPIEFIFTVPAIWSHKAQEATRAAASRAGFGSNGRPMDTMSMISEPEAAAIYALSALHEDRKKLEEAGLKTANLEPGDHFIVCDAGGGTVDLITYQIQQVFPDLKLRESVVGGGGKCGSTYIDEGFHRLLSDKIGPSFDDATIWTSKKKGKGSQLMQKFEACKRTFGQAENDVWFLELPVNVEDDEEQGITDNELELSSDDMKALFDPVVDEIIKLVAHQANKVKPEDGGYEDEGQLTTIILVGGFGESQYLYKRLQQWGLEHNPPLTVINPPKSWSAIVRGAVLQALRPAIGSRKLRCHYGFKCATEYDPSYHKKNKARLSIWHKGWRIDDNVQWAAHLGDDCSEEKEIEFVIFFDLTSKSNLKSGFSLRLLGCRYHEAPRESSSKKVFRIGRIPLDFSDINLKDLPKRTVDGKTHYQNNCTVKMRMGSADASFSVWIGERCYGNSRIAYND</sequence>
<name>A0AAD6NKQ3_DREDA</name>
<dbReference type="SUPFAM" id="SSF53067">
    <property type="entry name" value="Actin-like ATPase domain"/>
    <property type="match status" value="2"/>
</dbReference>
<evidence type="ECO:0000313" key="2">
    <source>
        <dbReference type="Proteomes" id="UP001221413"/>
    </source>
</evidence>
<dbReference type="AlphaFoldDB" id="A0AAD6NKQ3"/>
<dbReference type="Gene3D" id="3.90.640.10">
    <property type="entry name" value="Actin, Chain A, domain 4"/>
    <property type="match status" value="1"/>
</dbReference>
<dbReference type="PANTHER" id="PTHR14187:SF81">
    <property type="entry name" value="HSP70 FAMILY PROTEIN (AFU_ORTHOLOGUE AFUA_4G14040)"/>
    <property type="match status" value="1"/>
</dbReference>
<reference evidence="1" key="1">
    <citation type="submission" date="2023-01" db="EMBL/GenBank/DDBJ databases">
        <title>The chitinases involved in constricting ring structure development in the nematode-trapping fungus Drechslerella dactyloides.</title>
        <authorList>
            <person name="Wang R."/>
            <person name="Zhang L."/>
            <person name="Tang P."/>
            <person name="Li S."/>
            <person name="Liang L."/>
        </authorList>
    </citation>
    <scope>NUCLEOTIDE SEQUENCE</scope>
    <source>
        <strain evidence="1">YMF1.00031</strain>
    </source>
</reference>